<comment type="caution">
    <text evidence="3">The sequence shown here is derived from an EMBL/GenBank/DDBJ whole genome shotgun (WGS) entry which is preliminary data.</text>
</comment>
<reference evidence="3 4" key="1">
    <citation type="submission" date="2015-10" db="EMBL/GenBank/DDBJ databases">
        <title>The cercosporin biosynthetic gene cluster was horizontally transferred to several fungal lineages and shown to be expanded in Cercospora beticola based on microsynteny with recipient genomes.</title>
        <authorList>
            <person name="De Jonge R."/>
            <person name="Ebert M.K."/>
            <person name="Suttle J.C."/>
            <person name="Jurick Ii W.M."/>
            <person name="Secor G.A."/>
            <person name="Thomma B.P."/>
            <person name="Van De Peer Y."/>
            <person name="Bolton M.D."/>
        </authorList>
    </citation>
    <scope>NUCLEOTIDE SEQUENCE [LARGE SCALE GENOMIC DNA]</scope>
    <source>
        <strain evidence="3 4">09-40</strain>
    </source>
</reference>
<evidence type="ECO:0000313" key="3">
    <source>
        <dbReference type="EMBL" id="PIA94886.1"/>
    </source>
</evidence>
<proteinExistence type="predicted"/>
<name>A0A2G5HQR4_CERBT</name>
<organism evidence="3 4">
    <name type="scientific">Cercospora beticola</name>
    <name type="common">Sugarbeet leaf spot fungus</name>
    <dbReference type="NCBI Taxonomy" id="122368"/>
    <lineage>
        <taxon>Eukaryota</taxon>
        <taxon>Fungi</taxon>
        <taxon>Dikarya</taxon>
        <taxon>Ascomycota</taxon>
        <taxon>Pezizomycotina</taxon>
        <taxon>Dothideomycetes</taxon>
        <taxon>Dothideomycetidae</taxon>
        <taxon>Mycosphaerellales</taxon>
        <taxon>Mycosphaerellaceae</taxon>
        <taxon>Cercospora</taxon>
    </lineage>
</organism>
<evidence type="ECO:0000256" key="2">
    <source>
        <dbReference type="SAM" id="SignalP"/>
    </source>
</evidence>
<accession>A0A2G5HQR4</accession>
<feature type="chain" id="PRO_5013687017" evidence="2">
    <location>
        <begin position="32"/>
        <end position="185"/>
    </location>
</feature>
<feature type="compositionally biased region" description="Low complexity" evidence="1">
    <location>
        <begin position="43"/>
        <end position="63"/>
    </location>
</feature>
<gene>
    <name evidence="3" type="ORF">CB0940_07978</name>
</gene>
<protein>
    <submittedName>
        <fullName evidence="3">Uncharacterized protein</fullName>
    </submittedName>
</protein>
<feature type="signal peptide" evidence="2">
    <location>
        <begin position="1"/>
        <end position="31"/>
    </location>
</feature>
<keyword evidence="2" id="KW-0732">Signal</keyword>
<feature type="region of interest" description="Disordered" evidence="1">
    <location>
        <begin position="40"/>
        <end position="63"/>
    </location>
</feature>
<dbReference type="AlphaFoldDB" id="A0A2G5HQR4"/>
<dbReference type="Proteomes" id="UP000230605">
    <property type="component" value="Chromosome 6"/>
</dbReference>
<dbReference type="EMBL" id="LKMD01000104">
    <property type="protein sequence ID" value="PIA94886.1"/>
    <property type="molecule type" value="Genomic_DNA"/>
</dbReference>
<sequence length="185" mass="19957">MRSSTSLAWKTGLRAFHRSLLLAIWSGKGDGVYCPAPRYPPMTTSKSTTRSTTTSTSTTTTTSNVPTPTCATFFIRAIGWDHAGEFVALNADVDDGSEPGGNFIFFPSPTQFRLVAGNVVTGRDFDVPFTINPMSPSIVRPYNKQRIETEFVPLQCTLPGNVGPGIISCVANNSTLPSVFYTLPP</sequence>
<dbReference type="OrthoDB" id="10576375at2759"/>
<evidence type="ECO:0000256" key="1">
    <source>
        <dbReference type="SAM" id="MobiDB-lite"/>
    </source>
</evidence>
<evidence type="ECO:0000313" key="4">
    <source>
        <dbReference type="Proteomes" id="UP000230605"/>
    </source>
</evidence>